<feature type="chain" id="PRO_5013205504" evidence="1">
    <location>
        <begin position="29"/>
        <end position="331"/>
    </location>
</feature>
<sequence>MSLTPPGSSRPTRRAVLGGAAAATFALAATAAGAGTATAHTRPGRPESSVRPAWPAEFALPDGFRPEGIAIGGGPYAYMGSLADGSVRRADLRTGESRTVLAGATGGAATGLKLDRDGLLYISGGLSASIRVLDTRTNRLTATYRPSTAGFVNDVILYGDRAWFTNSHAPVIYTVPRGHGGGGDVREVPLGGDWEQGPAGTISANGIETTPDGRALIVVNSPAGKLFRVDPRTGHATVITLRGADGVVNGDGLLRVGRTLYVVQNRLNVITVFDLDPRARTATLRRSITDPRFDVPTTAARLGDRLYLVNARFTTPPTPETTYNAVAVELR</sequence>
<dbReference type="RefSeq" id="WP_078076590.1">
    <property type="nucleotide sequence ID" value="NZ_CP018047.1"/>
</dbReference>
<dbReference type="EMBL" id="CP018047">
    <property type="protein sequence ID" value="AQU68004.1"/>
    <property type="molecule type" value="Genomic_DNA"/>
</dbReference>
<dbReference type="InterPro" id="IPR015943">
    <property type="entry name" value="WD40/YVTN_repeat-like_dom_sf"/>
</dbReference>
<dbReference type="SUPFAM" id="SSF101898">
    <property type="entry name" value="NHL repeat"/>
    <property type="match status" value="1"/>
</dbReference>
<dbReference type="PROSITE" id="PS51318">
    <property type="entry name" value="TAT"/>
    <property type="match status" value="1"/>
</dbReference>
<keyword evidence="3" id="KW-1185">Reference proteome</keyword>
<dbReference type="OrthoDB" id="504981at2"/>
<organism evidence="2 3">
    <name type="scientific">Streptomyces niveus</name>
    <name type="common">Streptomyces spheroides</name>
    <dbReference type="NCBI Taxonomy" id="193462"/>
    <lineage>
        <taxon>Bacteria</taxon>
        <taxon>Bacillati</taxon>
        <taxon>Actinomycetota</taxon>
        <taxon>Actinomycetes</taxon>
        <taxon>Kitasatosporales</taxon>
        <taxon>Streptomycetaceae</taxon>
        <taxon>Streptomyces</taxon>
    </lineage>
</organism>
<dbReference type="PANTHER" id="PTHR47197">
    <property type="entry name" value="PROTEIN NIRF"/>
    <property type="match status" value="1"/>
</dbReference>
<reference evidence="2 3" key="1">
    <citation type="submission" date="2016-11" db="EMBL/GenBank/DDBJ databases">
        <title>Complete genome sequence of Streptomyces niveus SCSIO 3406.</title>
        <authorList>
            <person name="Zhu Q."/>
            <person name="Cheng W."/>
            <person name="Song Y."/>
            <person name="Li Q."/>
            <person name="Ju J."/>
        </authorList>
    </citation>
    <scope>NUCLEOTIDE SEQUENCE [LARGE SCALE GENOMIC DNA]</scope>
    <source>
        <strain evidence="2 3">SCSIO 3406</strain>
    </source>
</reference>
<gene>
    <name evidence="2" type="ORF">BBN63_19025</name>
</gene>
<keyword evidence="1" id="KW-0732">Signal</keyword>
<proteinExistence type="predicted"/>
<evidence type="ECO:0000256" key="1">
    <source>
        <dbReference type="SAM" id="SignalP"/>
    </source>
</evidence>
<dbReference type="PANTHER" id="PTHR47197:SF3">
    <property type="entry name" value="DIHYDRO-HEME D1 DEHYDROGENASE"/>
    <property type="match status" value="1"/>
</dbReference>
<accession>A0A1U9QUS5</accession>
<dbReference type="Gene3D" id="2.130.10.10">
    <property type="entry name" value="YVTN repeat-like/Quinoprotein amine dehydrogenase"/>
    <property type="match status" value="2"/>
</dbReference>
<name>A0A1U9QUS5_STRNV</name>
<feature type="signal peptide" evidence="1">
    <location>
        <begin position="1"/>
        <end position="28"/>
    </location>
</feature>
<dbReference type="Proteomes" id="UP000189677">
    <property type="component" value="Chromosome"/>
</dbReference>
<dbReference type="AlphaFoldDB" id="A0A1U9QUS5"/>
<dbReference type="KEGG" id="snw:BBN63_19025"/>
<protein>
    <submittedName>
        <fullName evidence="2">Superoxide dismutase</fullName>
    </submittedName>
</protein>
<evidence type="ECO:0000313" key="3">
    <source>
        <dbReference type="Proteomes" id="UP000189677"/>
    </source>
</evidence>
<evidence type="ECO:0000313" key="2">
    <source>
        <dbReference type="EMBL" id="AQU68004.1"/>
    </source>
</evidence>
<dbReference type="InterPro" id="IPR006311">
    <property type="entry name" value="TAT_signal"/>
</dbReference>
<dbReference type="InterPro" id="IPR051200">
    <property type="entry name" value="Host-pathogen_enzymatic-act"/>
</dbReference>